<sequence length="67" mass="7904">MEPTPHLVLHTEGGNRYLPLMGKNYWTFGRSEDNTFKVYNIKLELFYLINYETCHRHQNSLPSSPGF</sequence>
<accession>A0A1J1JDZ1</accession>
<dbReference type="AlphaFoldDB" id="A0A1J1JDZ1"/>
<reference evidence="1" key="1">
    <citation type="submission" date="2015-09" db="EMBL/GenBank/DDBJ databases">
        <authorList>
            <person name="Jackson K.R."/>
            <person name="Lunt B.L."/>
            <person name="Fisher J.N.B."/>
            <person name="Gardner A.V."/>
            <person name="Bailey M.E."/>
            <person name="Deus L.M."/>
            <person name="Earl A.S."/>
            <person name="Gibby P.D."/>
            <person name="Hartmann K.A."/>
            <person name="Liu J.E."/>
            <person name="Manci A.M."/>
            <person name="Nielsen D.A."/>
            <person name="Solomon M.B."/>
            <person name="Breakwell D.P."/>
            <person name="Burnett S.H."/>
            <person name="Grose J.H."/>
        </authorList>
    </citation>
    <scope>NUCLEOTIDE SEQUENCE</scope>
    <source>
        <strain evidence="1">7805</strain>
    </source>
</reference>
<dbReference type="EMBL" id="LO018304">
    <property type="protein sequence ID" value="CUM59223.1"/>
    <property type="molecule type" value="Genomic_DNA"/>
</dbReference>
<organism evidence="1">
    <name type="scientific">Planktothrix agardhii</name>
    <name type="common">Oscillatoria agardhii</name>
    <dbReference type="NCBI Taxonomy" id="1160"/>
    <lineage>
        <taxon>Bacteria</taxon>
        <taxon>Bacillati</taxon>
        <taxon>Cyanobacteriota</taxon>
        <taxon>Cyanophyceae</taxon>
        <taxon>Oscillatoriophycideae</taxon>
        <taxon>Oscillatoriales</taxon>
        <taxon>Microcoleaceae</taxon>
        <taxon>Planktothrix</taxon>
    </lineage>
</organism>
<gene>
    <name evidence="1" type="ORF">PLAM_1256</name>
</gene>
<name>A0A1J1JDZ1_PLAAG</name>
<proteinExistence type="predicted"/>
<evidence type="ECO:0000313" key="1">
    <source>
        <dbReference type="EMBL" id="CUM59223.1"/>
    </source>
</evidence>
<protein>
    <submittedName>
        <fullName evidence="1">Uncharacterized protein</fullName>
    </submittedName>
</protein>